<protein>
    <recommendedName>
        <fullName evidence="10">LIM zinc-binding domain-containing protein</fullName>
    </recommendedName>
</protein>
<dbReference type="GO" id="GO:0005912">
    <property type="term" value="C:adherens junction"/>
    <property type="evidence" value="ECO:0007669"/>
    <property type="project" value="TreeGrafter"/>
</dbReference>
<evidence type="ECO:0000259" key="10">
    <source>
        <dbReference type="PROSITE" id="PS50023"/>
    </source>
</evidence>
<evidence type="ECO:0000256" key="8">
    <source>
        <dbReference type="ARBA" id="ARBA00023038"/>
    </source>
</evidence>
<dbReference type="Proteomes" id="UP000594262">
    <property type="component" value="Unplaced"/>
</dbReference>
<dbReference type="GO" id="GO:0030036">
    <property type="term" value="P:actin cytoskeleton organization"/>
    <property type="evidence" value="ECO:0007669"/>
    <property type="project" value="TreeGrafter"/>
</dbReference>
<evidence type="ECO:0000313" key="11">
    <source>
        <dbReference type="EnsemblMetazoa" id="CLYHEMP008289.1"/>
    </source>
</evidence>
<accession>A0A7M5V272</accession>
<organism evidence="11 12">
    <name type="scientific">Clytia hemisphaerica</name>
    <dbReference type="NCBI Taxonomy" id="252671"/>
    <lineage>
        <taxon>Eukaryota</taxon>
        <taxon>Metazoa</taxon>
        <taxon>Cnidaria</taxon>
        <taxon>Hydrozoa</taxon>
        <taxon>Hydroidolina</taxon>
        <taxon>Leptothecata</taxon>
        <taxon>Obeliida</taxon>
        <taxon>Clytiidae</taxon>
        <taxon>Clytia</taxon>
    </lineage>
</organism>
<dbReference type="GO" id="GO:0051371">
    <property type="term" value="F:muscle alpha-actinin binding"/>
    <property type="evidence" value="ECO:0007669"/>
    <property type="project" value="TreeGrafter"/>
</dbReference>
<feature type="domain" description="LIM zinc-binding" evidence="10">
    <location>
        <begin position="59"/>
        <end position="118"/>
    </location>
</feature>
<evidence type="ECO:0000256" key="7">
    <source>
        <dbReference type="ARBA" id="ARBA00022949"/>
    </source>
</evidence>
<dbReference type="GO" id="GO:0046872">
    <property type="term" value="F:metal ion binding"/>
    <property type="evidence" value="ECO:0007669"/>
    <property type="project" value="UniProtKB-KW"/>
</dbReference>
<keyword evidence="8 9" id="KW-0440">LIM domain</keyword>
<dbReference type="Gene3D" id="2.10.110.10">
    <property type="entry name" value="Cysteine Rich Protein"/>
    <property type="match status" value="2"/>
</dbReference>
<reference evidence="11" key="1">
    <citation type="submission" date="2021-01" db="UniProtKB">
        <authorList>
            <consortium name="EnsemblMetazoa"/>
        </authorList>
    </citation>
    <scope>IDENTIFICATION</scope>
</reference>
<keyword evidence="5" id="KW-0677">Repeat</keyword>
<dbReference type="AlphaFoldDB" id="A0A7M5V272"/>
<dbReference type="PANTHER" id="PTHR24214">
    <property type="entry name" value="PDZ AND LIM DOMAIN PROTEIN ZASP"/>
    <property type="match status" value="1"/>
</dbReference>
<keyword evidence="3" id="KW-0963">Cytoplasm</keyword>
<dbReference type="CDD" id="cd08368">
    <property type="entry name" value="LIM"/>
    <property type="match status" value="1"/>
</dbReference>
<evidence type="ECO:0000256" key="1">
    <source>
        <dbReference type="ARBA" id="ARBA00004282"/>
    </source>
</evidence>
<feature type="domain" description="LIM zinc-binding" evidence="10">
    <location>
        <begin position="119"/>
        <end position="178"/>
    </location>
</feature>
<evidence type="ECO:0000256" key="9">
    <source>
        <dbReference type="PROSITE-ProRule" id="PRU00125"/>
    </source>
</evidence>
<evidence type="ECO:0000256" key="6">
    <source>
        <dbReference type="ARBA" id="ARBA00022833"/>
    </source>
</evidence>
<keyword evidence="4 9" id="KW-0479">Metal-binding</keyword>
<keyword evidence="12" id="KW-1185">Reference proteome</keyword>
<dbReference type="EnsemblMetazoa" id="CLYHEMT008289.1">
    <property type="protein sequence ID" value="CLYHEMP008289.1"/>
    <property type="gene ID" value="CLYHEMG008289"/>
</dbReference>
<dbReference type="GO" id="GO:0061061">
    <property type="term" value="P:muscle structure development"/>
    <property type="evidence" value="ECO:0007669"/>
    <property type="project" value="TreeGrafter"/>
</dbReference>
<sequence>MSVSSIPSIPSIPSDEECEEIQLPPDAERLTECLTVLDTMLGSLEERLVKTGITTSYKGVCAQCEEAIHGEVCTAFGKTWHPYHFLCEVCGNELWQQMFYEREGKAYCEKDYTEKYSPKCEACKEIITDACIMENKRVWHLEHFKCSECKQLIDTETGFHDHQEQIYCTGCYQRLFLPVCPVCKTYVHGIVMNGKFHQKCFKCAVS</sequence>
<dbReference type="PANTHER" id="PTHR24214:SF38">
    <property type="entry name" value="PDZ AND LIM DOMAIN PROTEIN ZASP-RELATED"/>
    <property type="match status" value="1"/>
</dbReference>
<dbReference type="InterPro" id="IPR001781">
    <property type="entry name" value="Znf_LIM"/>
</dbReference>
<evidence type="ECO:0000313" key="12">
    <source>
        <dbReference type="Proteomes" id="UP000594262"/>
    </source>
</evidence>
<dbReference type="GO" id="GO:0003779">
    <property type="term" value="F:actin binding"/>
    <property type="evidence" value="ECO:0007669"/>
    <property type="project" value="TreeGrafter"/>
</dbReference>
<name>A0A7M5V272_9CNID</name>
<dbReference type="InterPro" id="IPR050604">
    <property type="entry name" value="PDZ-LIM_domain"/>
</dbReference>
<dbReference type="PROSITE" id="PS50023">
    <property type="entry name" value="LIM_DOMAIN_2"/>
    <property type="match status" value="2"/>
</dbReference>
<evidence type="ECO:0000256" key="2">
    <source>
        <dbReference type="ARBA" id="ARBA00004496"/>
    </source>
</evidence>
<evidence type="ECO:0000256" key="4">
    <source>
        <dbReference type="ARBA" id="ARBA00022723"/>
    </source>
</evidence>
<evidence type="ECO:0000256" key="5">
    <source>
        <dbReference type="ARBA" id="ARBA00022737"/>
    </source>
</evidence>
<dbReference type="SMART" id="SM00132">
    <property type="entry name" value="LIM"/>
    <property type="match status" value="2"/>
</dbReference>
<dbReference type="FunFam" id="2.10.110.10:FF:000008">
    <property type="entry name" value="Paxillin isoform 1"/>
    <property type="match status" value="1"/>
</dbReference>
<dbReference type="GO" id="GO:0001725">
    <property type="term" value="C:stress fiber"/>
    <property type="evidence" value="ECO:0007669"/>
    <property type="project" value="TreeGrafter"/>
</dbReference>
<dbReference type="GO" id="GO:0031941">
    <property type="term" value="C:filamentous actin"/>
    <property type="evidence" value="ECO:0007669"/>
    <property type="project" value="TreeGrafter"/>
</dbReference>
<dbReference type="OrthoDB" id="25414at2759"/>
<dbReference type="GO" id="GO:0030018">
    <property type="term" value="C:Z disc"/>
    <property type="evidence" value="ECO:0007669"/>
    <property type="project" value="TreeGrafter"/>
</dbReference>
<keyword evidence="7" id="KW-0965">Cell junction</keyword>
<dbReference type="Pfam" id="PF00412">
    <property type="entry name" value="LIM"/>
    <property type="match status" value="2"/>
</dbReference>
<comment type="subcellular location">
    <subcellularLocation>
        <location evidence="1">Cell junction</location>
    </subcellularLocation>
    <subcellularLocation>
        <location evidence="2">Cytoplasm</location>
    </subcellularLocation>
</comment>
<dbReference type="SUPFAM" id="SSF57716">
    <property type="entry name" value="Glucocorticoid receptor-like (DNA-binding domain)"/>
    <property type="match status" value="3"/>
</dbReference>
<proteinExistence type="predicted"/>
<dbReference type="PROSITE" id="PS00478">
    <property type="entry name" value="LIM_DOMAIN_1"/>
    <property type="match status" value="1"/>
</dbReference>
<keyword evidence="6 9" id="KW-0862">Zinc</keyword>
<evidence type="ECO:0000256" key="3">
    <source>
        <dbReference type="ARBA" id="ARBA00022490"/>
    </source>
</evidence>